<gene>
    <name evidence="5" type="ORF">OSR52_01830</name>
</gene>
<dbReference type="CDD" id="cd15482">
    <property type="entry name" value="Sialidase_non-viral"/>
    <property type="match status" value="1"/>
</dbReference>
<dbReference type="EMBL" id="JAPMUA010000001">
    <property type="protein sequence ID" value="MDG3584590.1"/>
    <property type="molecule type" value="Genomic_DNA"/>
</dbReference>
<dbReference type="SUPFAM" id="SSF50939">
    <property type="entry name" value="Sialidases"/>
    <property type="match status" value="1"/>
</dbReference>
<organism evidence="5 6">
    <name type="scientific">Galbibacter pacificus</name>
    <dbReference type="NCBI Taxonomy" id="2996052"/>
    <lineage>
        <taxon>Bacteria</taxon>
        <taxon>Pseudomonadati</taxon>
        <taxon>Bacteroidota</taxon>
        <taxon>Flavobacteriia</taxon>
        <taxon>Flavobacteriales</taxon>
        <taxon>Flavobacteriaceae</taxon>
        <taxon>Galbibacter</taxon>
    </lineage>
</organism>
<dbReference type="Proteomes" id="UP001153642">
    <property type="component" value="Unassembled WGS sequence"/>
</dbReference>
<evidence type="ECO:0000256" key="2">
    <source>
        <dbReference type="ARBA" id="ARBA00009348"/>
    </source>
</evidence>
<accession>A0ABT6FN06</accession>
<evidence type="ECO:0000256" key="3">
    <source>
        <dbReference type="ARBA" id="ARBA00012733"/>
    </source>
</evidence>
<reference evidence="5" key="1">
    <citation type="submission" date="2022-11" db="EMBL/GenBank/DDBJ databases">
        <title>High-quality draft genome sequence of Galbibacter sp. strain CMA-7.</title>
        <authorList>
            <person name="Wei L."/>
            <person name="Dong C."/>
            <person name="Shao Z."/>
        </authorList>
    </citation>
    <scope>NUCLEOTIDE SEQUENCE</scope>
    <source>
        <strain evidence="5">CMA-7</strain>
    </source>
</reference>
<feature type="domain" description="Sialidase" evidence="4">
    <location>
        <begin position="63"/>
        <end position="354"/>
    </location>
</feature>
<dbReference type="Gene3D" id="2.120.10.10">
    <property type="match status" value="1"/>
</dbReference>
<dbReference type="InterPro" id="IPR026856">
    <property type="entry name" value="Sialidase_fam"/>
</dbReference>
<dbReference type="InterPro" id="IPR036278">
    <property type="entry name" value="Sialidase_sf"/>
</dbReference>
<sequence length="386" mass="42638">MALLFSNCVEDPGGSLIVDEDNNSSDGTKYPGSDGINFIYEKGQEGYSCYRIPALLNIDDEVLLSFAEARKNNCSDTGDIDLVVKRSTDGGATWSENIMVWNDGGNTCGNPAPVYDAETGEIVLLASWNNGNDDIGPINSGTSIDTRRVYVIRSGDQGLTWSEPEEITVDVKLNNWRWYATGPGSGIQVTKGTYKGRLLVGCDYIDAQRKGYSHVIYSDDHGGSWKIGGISPEPQTNECEIAELSNGSLMLNMRNSNSGDKRRKVAISQDGGENWDYLGLDNTLITPIVQASLHRYSFEGDLIDENILLFSNPADFNDRKNMTVRLSNDDGQTWSKSLMLHNGFAAYSDLANYKDYRAAILYETGETEDDRYDGISFETFSLDKLK</sequence>
<protein>
    <recommendedName>
        <fullName evidence="3">exo-alpha-sialidase</fullName>
        <ecNumber evidence="3">3.2.1.18</ecNumber>
    </recommendedName>
</protein>
<evidence type="ECO:0000313" key="5">
    <source>
        <dbReference type="EMBL" id="MDG3584590.1"/>
    </source>
</evidence>
<dbReference type="RefSeq" id="WP_277898349.1">
    <property type="nucleotide sequence ID" value="NZ_JAPMUA010000001.1"/>
</dbReference>
<comment type="catalytic activity">
    <reaction evidence="1">
        <text>Hydrolysis of alpha-(2-&gt;3)-, alpha-(2-&gt;6)-, alpha-(2-&gt;8)- glycosidic linkages of terminal sialic acid residues in oligosaccharides, glycoproteins, glycolipids, colominic acid and synthetic substrates.</text>
        <dbReference type="EC" id="3.2.1.18"/>
    </reaction>
</comment>
<dbReference type="PANTHER" id="PTHR10628">
    <property type="entry name" value="SIALIDASE"/>
    <property type="match status" value="1"/>
</dbReference>
<proteinExistence type="inferred from homology"/>
<evidence type="ECO:0000259" key="4">
    <source>
        <dbReference type="Pfam" id="PF13088"/>
    </source>
</evidence>
<dbReference type="InterPro" id="IPR011040">
    <property type="entry name" value="Sialidase"/>
</dbReference>
<comment type="caution">
    <text evidence="5">The sequence shown here is derived from an EMBL/GenBank/DDBJ whole genome shotgun (WGS) entry which is preliminary data.</text>
</comment>
<comment type="similarity">
    <text evidence="2">Belongs to the glycosyl hydrolase 33 family.</text>
</comment>
<dbReference type="EC" id="3.2.1.18" evidence="3"/>
<dbReference type="Pfam" id="PF13088">
    <property type="entry name" value="BNR_2"/>
    <property type="match status" value="1"/>
</dbReference>
<keyword evidence="6" id="KW-1185">Reference proteome</keyword>
<name>A0ABT6FN06_9FLAO</name>
<evidence type="ECO:0000256" key="1">
    <source>
        <dbReference type="ARBA" id="ARBA00000427"/>
    </source>
</evidence>
<evidence type="ECO:0000313" key="6">
    <source>
        <dbReference type="Proteomes" id="UP001153642"/>
    </source>
</evidence>
<dbReference type="PANTHER" id="PTHR10628:SF30">
    <property type="entry name" value="EXO-ALPHA-SIALIDASE"/>
    <property type="match status" value="1"/>
</dbReference>